<dbReference type="RefSeq" id="WP_222874391.1">
    <property type="nucleotide sequence ID" value="NZ_CP039704.1"/>
</dbReference>
<name>A0A4D7C5U3_9SPHN</name>
<protein>
    <submittedName>
        <fullName evidence="2">Plug domain-containing protein</fullName>
    </submittedName>
</protein>
<dbReference type="EMBL" id="CP039704">
    <property type="protein sequence ID" value="QCI80501.1"/>
    <property type="molecule type" value="Genomic_DNA"/>
</dbReference>
<gene>
    <name evidence="2" type="ORF">E6W36_03805</name>
</gene>
<evidence type="ECO:0000256" key="1">
    <source>
        <dbReference type="SAM" id="MobiDB-lite"/>
    </source>
</evidence>
<organism evidence="2 3">
    <name type="scientific">Hankyongella ginsenosidimutans</name>
    <dbReference type="NCBI Taxonomy" id="1763828"/>
    <lineage>
        <taxon>Bacteria</taxon>
        <taxon>Pseudomonadati</taxon>
        <taxon>Pseudomonadota</taxon>
        <taxon>Alphaproteobacteria</taxon>
        <taxon>Sphingomonadales</taxon>
        <taxon>Sphingomonadaceae</taxon>
        <taxon>Hankyongella</taxon>
    </lineage>
</organism>
<dbReference type="AlphaFoldDB" id="A0A4D7C5U3"/>
<feature type="compositionally biased region" description="Basic residues" evidence="1">
    <location>
        <begin position="38"/>
        <end position="48"/>
    </location>
</feature>
<evidence type="ECO:0000313" key="3">
    <source>
        <dbReference type="Proteomes" id="UP000298714"/>
    </source>
</evidence>
<dbReference type="KEGG" id="hgn:E6W36_03805"/>
<reference evidence="3" key="1">
    <citation type="submission" date="2019-04" db="EMBL/GenBank/DDBJ databases">
        <title>Complete genome sequence of Sphingomonas sp. W1-2-3.</title>
        <authorList>
            <person name="Im W.T."/>
        </authorList>
    </citation>
    <scope>NUCLEOTIDE SEQUENCE [LARGE SCALE GENOMIC DNA]</scope>
    <source>
        <strain evidence="3">W1-2-3</strain>
    </source>
</reference>
<feature type="region of interest" description="Disordered" evidence="1">
    <location>
        <begin position="26"/>
        <end position="56"/>
    </location>
</feature>
<accession>A0A4D7C5U3</accession>
<sequence>MKTVPGVSVETSGGQNGANIFVRGFPAAAMPSSSPSRSKVRRSSRRPPCRSWKTPSSCASMKRLSAWKRSAAARRRCSRTARLA</sequence>
<dbReference type="Proteomes" id="UP000298714">
    <property type="component" value="Chromosome"/>
</dbReference>
<evidence type="ECO:0000313" key="2">
    <source>
        <dbReference type="EMBL" id="QCI80501.1"/>
    </source>
</evidence>
<keyword evidence="3" id="KW-1185">Reference proteome</keyword>
<proteinExistence type="predicted"/>